<dbReference type="AlphaFoldDB" id="A0AAV0PZR2"/>
<proteinExistence type="predicted"/>
<protein>
    <submittedName>
        <fullName evidence="1">Uncharacterized protein</fullName>
    </submittedName>
</protein>
<name>A0AAV0PZR2_9ROSI</name>
<dbReference type="InterPro" id="IPR032675">
    <property type="entry name" value="LRR_dom_sf"/>
</dbReference>
<organism evidence="1 2">
    <name type="scientific">Linum tenue</name>
    <dbReference type="NCBI Taxonomy" id="586396"/>
    <lineage>
        <taxon>Eukaryota</taxon>
        <taxon>Viridiplantae</taxon>
        <taxon>Streptophyta</taxon>
        <taxon>Embryophyta</taxon>
        <taxon>Tracheophyta</taxon>
        <taxon>Spermatophyta</taxon>
        <taxon>Magnoliopsida</taxon>
        <taxon>eudicotyledons</taxon>
        <taxon>Gunneridae</taxon>
        <taxon>Pentapetalae</taxon>
        <taxon>rosids</taxon>
        <taxon>fabids</taxon>
        <taxon>Malpighiales</taxon>
        <taxon>Linaceae</taxon>
        <taxon>Linum</taxon>
    </lineage>
</organism>
<gene>
    <name evidence="1" type="ORF">LITE_LOCUS40706</name>
</gene>
<dbReference type="Gene3D" id="3.80.10.10">
    <property type="entry name" value="Ribonuclease Inhibitor"/>
    <property type="match status" value="1"/>
</dbReference>
<keyword evidence="2" id="KW-1185">Reference proteome</keyword>
<comment type="caution">
    <text evidence="1">The sequence shown here is derived from an EMBL/GenBank/DDBJ whole genome shotgun (WGS) entry which is preliminary data.</text>
</comment>
<evidence type="ECO:0000313" key="1">
    <source>
        <dbReference type="EMBL" id="CAI0476270.1"/>
    </source>
</evidence>
<dbReference type="Proteomes" id="UP001154282">
    <property type="component" value="Unassembled WGS sequence"/>
</dbReference>
<reference evidence="1" key="1">
    <citation type="submission" date="2022-08" db="EMBL/GenBank/DDBJ databases">
        <authorList>
            <person name="Gutierrez-Valencia J."/>
        </authorList>
    </citation>
    <scope>NUCLEOTIDE SEQUENCE</scope>
</reference>
<accession>A0AAV0PZR2</accession>
<evidence type="ECO:0000313" key="2">
    <source>
        <dbReference type="Proteomes" id="UP001154282"/>
    </source>
</evidence>
<sequence length="200" mass="22379">MTSCQWLCCCLRSHNGSCLEHERIGLLELKSSLNDPLSGHWNGVRCNPTIGKVTKLSLSNSNYANSSTRPNLNTSLFLPFQDYLRVLTVHNILGCMENEGWAPGLERLEIDDSIIVACNTFLEILGTKMTNLTFLTIHGGSSLSSTIPQDFNMKGAVGFPWWLLANNTYLQFLDSPTVHFQGIFSCRRSPIIDTTEFMEI</sequence>
<dbReference type="EMBL" id="CAMGYJ010000009">
    <property type="protein sequence ID" value="CAI0476270.1"/>
    <property type="molecule type" value="Genomic_DNA"/>
</dbReference>